<dbReference type="WBParaSite" id="SMUV_0000968301-mRNA-1">
    <property type="protein sequence ID" value="SMUV_0000968301-mRNA-1"/>
    <property type="gene ID" value="SMUV_0000968301"/>
</dbReference>
<dbReference type="SUPFAM" id="SSF53067">
    <property type="entry name" value="Actin-like ATPase domain"/>
    <property type="match status" value="2"/>
</dbReference>
<evidence type="ECO:0000256" key="1">
    <source>
        <dbReference type="RuleBase" id="RU000487"/>
    </source>
</evidence>
<dbReference type="CDD" id="cd10169">
    <property type="entry name" value="ASKHA_NBD_actin-like"/>
    <property type="match status" value="1"/>
</dbReference>
<name>A0A0N5AXK4_9BILA</name>
<dbReference type="Gene3D" id="3.90.640.10">
    <property type="entry name" value="Actin, Chain A, domain 4"/>
    <property type="match status" value="1"/>
</dbReference>
<organism evidence="3 4">
    <name type="scientific">Syphacia muris</name>
    <dbReference type="NCBI Taxonomy" id="451379"/>
    <lineage>
        <taxon>Eukaryota</taxon>
        <taxon>Metazoa</taxon>
        <taxon>Ecdysozoa</taxon>
        <taxon>Nematoda</taxon>
        <taxon>Chromadorea</taxon>
        <taxon>Rhabditida</taxon>
        <taxon>Spirurina</taxon>
        <taxon>Oxyuridomorpha</taxon>
        <taxon>Oxyuroidea</taxon>
        <taxon>Oxyuridae</taxon>
        <taxon>Syphacia</taxon>
    </lineage>
</organism>
<reference evidence="4" key="1">
    <citation type="submission" date="2017-02" db="UniProtKB">
        <authorList>
            <consortium name="WormBaseParasite"/>
        </authorList>
    </citation>
    <scope>IDENTIFICATION</scope>
</reference>
<dbReference type="Pfam" id="PF00022">
    <property type="entry name" value="Actin"/>
    <property type="match status" value="2"/>
</dbReference>
<accession>A0A0N5AXK4</accession>
<evidence type="ECO:0000313" key="4">
    <source>
        <dbReference type="WBParaSite" id="SMUV_0000968301-mRNA-1"/>
    </source>
</evidence>
<evidence type="ECO:0000259" key="2">
    <source>
        <dbReference type="SMART" id="SM00233"/>
    </source>
</evidence>
<dbReference type="SMART" id="SM00268">
    <property type="entry name" value="ACTIN"/>
    <property type="match status" value="1"/>
</dbReference>
<evidence type="ECO:0000313" key="3">
    <source>
        <dbReference type="Proteomes" id="UP000046393"/>
    </source>
</evidence>
<dbReference type="Gene3D" id="3.30.420.40">
    <property type="match status" value="2"/>
</dbReference>
<dbReference type="InterPro" id="IPR004000">
    <property type="entry name" value="Actin"/>
</dbReference>
<feature type="domain" description="PH" evidence="2">
    <location>
        <begin position="58"/>
        <end position="161"/>
    </location>
</feature>
<dbReference type="SMART" id="SM00233">
    <property type="entry name" value="PH"/>
    <property type="match status" value="1"/>
</dbReference>
<proteinExistence type="inferred from homology"/>
<sequence length="538" mass="60201">MAAAERSSPAQFVKEEYIEKLNAEDSPVCTNWDPRLLIDKLYEVSYNPRIESKINRFTNMEGHLEVPVNENDIIAELQKKWVKKYFRTKEGRLQWFATHFANDSPVGEVLLSGCDIEAKKDEGLLIIHGGKANVRMILKVPVPNNVFDKWRKALNSHAGSSYMDAFMQPISPIAPLSRVIIIELGSCSIRAGVLTKEPSLPQCFFPSIAVKKDDKSVVVGKAALAPENRHNGELVRPIQPTDPAFERFILHEEVLKACIQKCIDQLHVDPAKYLTLLTIPQSIPTVLIGDILKILLNGFDFQGAAISTHPSLILHAYDVTTGVVVDIGDRLNIIPVVDGYVVENAVISLPYGALQIANALQAKLAESNMSPYNFKSPVERLLLRYVMEQVKFFNMTVSLDEFQPLTEMTNTFKVNSARFTATEGLFKPKRWNLDTKALHELVHESIQLSPIDSRKILLRNIYLAGGTSLLPGLAERLEAEISSLVAPTIFTQVHVSPWRYHAAYLGAQAVASSVQFEDKCITRETLQPFLIKLQKSTF</sequence>
<dbReference type="Proteomes" id="UP000046393">
    <property type="component" value="Unplaced"/>
</dbReference>
<dbReference type="PANTHER" id="PTHR11937">
    <property type="entry name" value="ACTIN"/>
    <property type="match status" value="1"/>
</dbReference>
<dbReference type="InterPro" id="IPR043129">
    <property type="entry name" value="ATPase_NBD"/>
</dbReference>
<dbReference type="STRING" id="451379.A0A0N5AXK4"/>
<protein>
    <submittedName>
        <fullName evidence="4">PH domain-containing protein</fullName>
    </submittedName>
</protein>
<dbReference type="InterPro" id="IPR001849">
    <property type="entry name" value="PH_domain"/>
</dbReference>
<keyword evidence="3" id="KW-1185">Reference proteome</keyword>
<comment type="similarity">
    <text evidence="1">Belongs to the actin family.</text>
</comment>
<dbReference type="AlphaFoldDB" id="A0A0N5AXK4"/>